<dbReference type="GO" id="GO:0033842">
    <property type="term" value="F:N-acetyl-beta-glucosaminyl-derivative 4-beta-N-acetylgalactosaminyltransferase activity"/>
    <property type="evidence" value="ECO:0007669"/>
    <property type="project" value="TreeGrafter"/>
</dbReference>
<dbReference type="EMBL" id="OU895877">
    <property type="protein sequence ID" value="CAG9799293.1"/>
    <property type="molecule type" value="Genomic_DNA"/>
</dbReference>
<keyword evidence="11" id="KW-0479">Metal-binding</keyword>
<comment type="pathway">
    <text evidence="2 11">Protein modification; protein glycosylation.</text>
</comment>
<reference evidence="14" key="2">
    <citation type="submission" date="2022-10" db="EMBL/GenBank/DDBJ databases">
        <authorList>
            <consortium name="ENA_rothamsted_submissions"/>
            <consortium name="culmorum"/>
            <person name="King R."/>
        </authorList>
    </citation>
    <scope>NUCLEOTIDE SEQUENCE</scope>
</reference>
<keyword evidence="10 11" id="KW-0325">Glycoprotein</keyword>
<evidence type="ECO:0000256" key="8">
    <source>
        <dbReference type="ARBA" id="ARBA00022989"/>
    </source>
</evidence>
<dbReference type="GO" id="GO:0006688">
    <property type="term" value="P:glycosphingolipid biosynthetic process"/>
    <property type="evidence" value="ECO:0007669"/>
    <property type="project" value="TreeGrafter"/>
</dbReference>
<dbReference type="Gene3D" id="3.90.550.10">
    <property type="entry name" value="Spore Coat Polysaccharide Biosynthesis Protein SpsA, Chain A"/>
    <property type="match status" value="1"/>
</dbReference>
<dbReference type="PANTHER" id="PTHR19300:SF48">
    <property type="entry name" value="BETA-1,4-N-ACETYLGALACTOSAMINYLTRANSFERASE"/>
    <property type="match status" value="1"/>
</dbReference>
<evidence type="ECO:0000313" key="14">
    <source>
        <dbReference type="EMBL" id="CAG9799293.1"/>
    </source>
</evidence>
<keyword evidence="6 11" id="KW-0812">Transmembrane</keyword>
<name>A0A9N9RLU0_9DIPT</name>
<evidence type="ECO:0000256" key="1">
    <source>
        <dbReference type="ARBA" id="ARBA00004606"/>
    </source>
</evidence>
<feature type="domain" description="Galactosyltransferase N-terminal" evidence="13">
    <location>
        <begin position="88"/>
        <end position="192"/>
    </location>
</feature>
<keyword evidence="9 11" id="KW-0472">Membrane</keyword>
<comment type="similarity">
    <text evidence="3 11">Belongs to the glycosyltransferase 7 family.</text>
</comment>
<evidence type="ECO:0000256" key="2">
    <source>
        <dbReference type="ARBA" id="ARBA00004922"/>
    </source>
</evidence>
<proteinExistence type="inferred from homology"/>
<dbReference type="InterPro" id="IPR003859">
    <property type="entry name" value="Galactosyl_T"/>
</dbReference>
<dbReference type="InterPro" id="IPR027995">
    <property type="entry name" value="Galactosyl_T_N"/>
</dbReference>
<organism evidence="14 15">
    <name type="scientific">Chironomus riparius</name>
    <dbReference type="NCBI Taxonomy" id="315576"/>
    <lineage>
        <taxon>Eukaryota</taxon>
        <taxon>Metazoa</taxon>
        <taxon>Ecdysozoa</taxon>
        <taxon>Arthropoda</taxon>
        <taxon>Hexapoda</taxon>
        <taxon>Insecta</taxon>
        <taxon>Pterygota</taxon>
        <taxon>Neoptera</taxon>
        <taxon>Endopterygota</taxon>
        <taxon>Diptera</taxon>
        <taxon>Nematocera</taxon>
        <taxon>Chironomoidea</taxon>
        <taxon>Chironomidae</taxon>
        <taxon>Chironominae</taxon>
        <taxon>Chironomus</taxon>
    </lineage>
</organism>
<evidence type="ECO:0000313" key="15">
    <source>
        <dbReference type="Proteomes" id="UP001153620"/>
    </source>
</evidence>
<accession>A0A9N9RLU0</accession>
<dbReference type="AlphaFoldDB" id="A0A9N9RLU0"/>
<keyword evidence="4 11" id="KW-0328">Glycosyltransferase</keyword>
<dbReference type="GO" id="GO:0005975">
    <property type="term" value="P:carbohydrate metabolic process"/>
    <property type="evidence" value="ECO:0007669"/>
    <property type="project" value="InterPro"/>
</dbReference>
<evidence type="ECO:0000256" key="6">
    <source>
        <dbReference type="ARBA" id="ARBA00022692"/>
    </source>
</evidence>
<evidence type="ECO:0000256" key="10">
    <source>
        <dbReference type="ARBA" id="ARBA00023180"/>
    </source>
</evidence>
<reference evidence="14" key="1">
    <citation type="submission" date="2022-01" db="EMBL/GenBank/DDBJ databases">
        <authorList>
            <person name="King R."/>
        </authorList>
    </citation>
    <scope>NUCLEOTIDE SEQUENCE</scope>
</reference>
<keyword evidence="5 11" id="KW-0808">Transferase</keyword>
<evidence type="ECO:0000256" key="11">
    <source>
        <dbReference type="RuleBase" id="RU368121"/>
    </source>
</evidence>
<evidence type="ECO:0000259" key="12">
    <source>
        <dbReference type="Pfam" id="PF02709"/>
    </source>
</evidence>
<dbReference type="PRINTS" id="PR02050">
    <property type="entry name" value="B14GALTRFASE"/>
</dbReference>
<dbReference type="GO" id="GO:0005794">
    <property type="term" value="C:Golgi apparatus"/>
    <property type="evidence" value="ECO:0007669"/>
    <property type="project" value="TreeGrafter"/>
</dbReference>
<dbReference type="GO" id="GO:0016020">
    <property type="term" value="C:membrane"/>
    <property type="evidence" value="ECO:0007669"/>
    <property type="project" value="UniProtKB-SubCell"/>
</dbReference>
<evidence type="ECO:0000259" key="13">
    <source>
        <dbReference type="Pfam" id="PF13733"/>
    </source>
</evidence>
<evidence type="ECO:0000256" key="4">
    <source>
        <dbReference type="ARBA" id="ARBA00022676"/>
    </source>
</evidence>
<evidence type="ECO:0000256" key="9">
    <source>
        <dbReference type="ARBA" id="ARBA00023136"/>
    </source>
</evidence>
<dbReference type="InterPro" id="IPR029044">
    <property type="entry name" value="Nucleotide-diphossugar_trans"/>
</dbReference>
<sequence>MRLKNQILLQINKYHVLYLALFLYFIWPSRFAMVYYENLKHDDIFDNLLKKTSRNSNIIDKINCNYYELFEKNQFFYKDPFSSELLNEAEIKQGGEYWPDNCNTLFSVAIIVPYRNRANQLKLFLRYMHNYLRKQQIHYKIFIVEQADSKAFNRAKLFNIGASYALRENFPCLIMQDVDLMPLKLGNIYACTERPRHMSSALDSFRFNLPYYGLFGGAIAMTSDTFIHINGFSNMFQGWGGEDDDIYARLVNKKYKIIRFNPSIAQYTMLKHSKEIPSPERYQFLRSGYLRFDTDGLNSLVFREIGLKSLDLYTNILVEV</sequence>
<gene>
    <name evidence="14" type="ORF">CHIRRI_LOCUS2262</name>
</gene>
<keyword evidence="7 11" id="KW-0735">Signal-anchor</keyword>
<comment type="cofactor">
    <cofactor evidence="11">
        <name>Mn(2+)</name>
        <dbReference type="ChEBI" id="CHEBI:29035"/>
    </cofactor>
</comment>
<dbReference type="GO" id="GO:0008378">
    <property type="term" value="F:galactosyltransferase activity"/>
    <property type="evidence" value="ECO:0007669"/>
    <property type="project" value="TreeGrafter"/>
</dbReference>
<dbReference type="Pfam" id="PF13733">
    <property type="entry name" value="Glyco_transf_7N"/>
    <property type="match status" value="1"/>
</dbReference>
<feature type="domain" description="Galactosyltransferase C-terminal" evidence="12">
    <location>
        <begin position="196"/>
        <end position="272"/>
    </location>
</feature>
<dbReference type="PANTHER" id="PTHR19300">
    <property type="entry name" value="BETA-1,4-GALACTOSYLTRANSFERASE"/>
    <property type="match status" value="1"/>
</dbReference>
<dbReference type="OrthoDB" id="10038994at2759"/>
<protein>
    <recommendedName>
        <fullName evidence="11">Beta-1,4-N-acetylgalactosaminyltransferase</fullName>
        <ecNumber evidence="11">2.4.1.-</ecNumber>
    </recommendedName>
    <alternativeName>
        <fullName evidence="11">Beta-4-GalNAcT</fullName>
    </alternativeName>
</protein>
<comment type="subcellular location">
    <subcellularLocation>
        <location evidence="1 11">Membrane</location>
        <topology evidence="1 11">Single-pass type II membrane protein</topology>
    </subcellularLocation>
</comment>
<dbReference type="InterPro" id="IPR027791">
    <property type="entry name" value="Galactosyl_T_C"/>
</dbReference>
<dbReference type="Pfam" id="PF02709">
    <property type="entry name" value="Glyco_transf_7C"/>
    <property type="match status" value="1"/>
</dbReference>
<feature type="transmembrane region" description="Helical" evidence="11">
    <location>
        <begin position="16"/>
        <end position="36"/>
    </location>
</feature>
<evidence type="ECO:0000256" key="5">
    <source>
        <dbReference type="ARBA" id="ARBA00022679"/>
    </source>
</evidence>
<comment type="function">
    <text evidence="11">Catalyzes the transfer of galactose onto proteins or lipids.</text>
</comment>
<dbReference type="SUPFAM" id="SSF53448">
    <property type="entry name" value="Nucleotide-diphospho-sugar transferases"/>
    <property type="match status" value="1"/>
</dbReference>
<evidence type="ECO:0000256" key="3">
    <source>
        <dbReference type="ARBA" id="ARBA00005735"/>
    </source>
</evidence>
<dbReference type="EC" id="2.4.1.-" evidence="11"/>
<evidence type="ECO:0000256" key="7">
    <source>
        <dbReference type="ARBA" id="ARBA00022968"/>
    </source>
</evidence>
<dbReference type="GO" id="GO:0046872">
    <property type="term" value="F:metal ion binding"/>
    <property type="evidence" value="ECO:0007669"/>
    <property type="project" value="UniProtKB-UniRule"/>
</dbReference>
<keyword evidence="15" id="KW-1185">Reference proteome</keyword>
<keyword evidence="8 11" id="KW-1133">Transmembrane helix</keyword>
<keyword evidence="11" id="KW-0464">Manganese</keyword>
<dbReference type="Proteomes" id="UP001153620">
    <property type="component" value="Chromosome 1"/>
</dbReference>